<accession>A0ABV6FT97</accession>
<protein>
    <submittedName>
        <fullName evidence="2">Uncharacterized protein</fullName>
    </submittedName>
</protein>
<evidence type="ECO:0000313" key="2">
    <source>
        <dbReference type="EMBL" id="MFC0263091.1"/>
    </source>
</evidence>
<dbReference type="Proteomes" id="UP001589797">
    <property type="component" value="Unassembled WGS sequence"/>
</dbReference>
<evidence type="ECO:0000256" key="1">
    <source>
        <dbReference type="SAM" id="SignalP"/>
    </source>
</evidence>
<organism evidence="2 3">
    <name type="scientific">Fontibacter flavus</name>
    <dbReference type="NCBI Taxonomy" id="654838"/>
    <lineage>
        <taxon>Bacteria</taxon>
        <taxon>Pseudomonadati</taxon>
        <taxon>Bacteroidota</taxon>
        <taxon>Cytophagia</taxon>
        <taxon>Cytophagales</taxon>
        <taxon>Cyclobacteriaceae</taxon>
        <taxon>Fontibacter</taxon>
    </lineage>
</organism>
<dbReference type="RefSeq" id="WP_382387555.1">
    <property type="nucleotide sequence ID" value="NZ_JBHLWI010000028.1"/>
</dbReference>
<feature type="signal peptide" evidence="1">
    <location>
        <begin position="1"/>
        <end position="21"/>
    </location>
</feature>
<feature type="chain" id="PRO_5046987947" evidence="1">
    <location>
        <begin position="22"/>
        <end position="79"/>
    </location>
</feature>
<sequence>MKKKLFSIVLSFVFISGIACNGDIYLAASQEDFDSIVTDFENNCCKNSSIVVMNVNTGATVTLTSHQNGPNSSCSIGIA</sequence>
<keyword evidence="3" id="KW-1185">Reference proteome</keyword>
<dbReference type="EMBL" id="JBHLWI010000028">
    <property type="protein sequence ID" value="MFC0263091.1"/>
    <property type="molecule type" value="Genomic_DNA"/>
</dbReference>
<name>A0ABV6FT97_9BACT</name>
<gene>
    <name evidence="2" type="ORF">ACFFIP_10395</name>
</gene>
<evidence type="ECO:0000313" key="3">
    <source>
        <dbReference type="Proteomes" id="UP001589797"/>
    </source>
</evidence>
<comment type="caution">
    <text evidence="2">The sequence shown here is derived from an EMBL/GenBank/DDBJ whole genome shotgun (WGS) entry which is preliminary data.</text>
</comment>
<reference evidence="2 3" key="1">
    <citation type="submission" date="2024-09" db="EMBL/GenBank/DDBJ databases">
        <authorList>
            <person name="Sun Q."/>
            <person name="Mori K."/>
        </authorList>
    </citation>
    <scope>NUCLEOTIDE SEQUENCE [LARGE SCALE GENOMIC DNA]</scope>
    <source>
        <strain evidence="2 3">CCM 7650</strain>
    </source>
</reference>
<proteinExistence type="predicted"/>
<dbReference type="PROSITE" id="PS51257">
    <property type="entry name" value="PROKAR_LIPOPROTEIN"/>
    <property type="match status" value="1"/>
</dbReference>
<keyword evidence="1" id="KW-0732">Signal</keyword>